<keyword evidence="2" id="KW-1185">Reference proteome</keyword>
<evidence type="ECO:0000313" key="2">
    <source>
        <dbReference type="Proteomes" id="UP000308836"/>
    </source>
</evidence>
<proteinExistence type="predicted"/>
<name>A0AC61R4C9_9FIRM</name>
<sequence length="416" mass="47970">MKTEKMILGQDCVFSTDCEETNLNNNILVCGGSGSGKTMSIVEPMLLETFSSSLVVTVTKRRIVDMYTPLFLERGYRVVDLNLADMAGSRYFYDPMDDVRSEHDIVDLARRIVCAKGTDWRGDPYWDETAIDLLSAEIALIWQNDWFDKSMRSVMEFHSSMQFRPSRNHFAIEENQWFQDMDPDTMAAQRWSTFSKNSEKTARCIYSVVSSALNNFFNPDLFEDLELKSRMNFDELVDRKTIVWITVDPADATTQRLTNLIYEYAIQRLFALGERECFGKLPIPVRFVFDDFATASTLESFPRMISVIREKGISATILLQSESQLVAMYGAGDAQTIINNCDTYVYLGGMDLDTAKNVSQRLLLPLKDVLYMPIGLEYVFRRGMYPMVVERYRIRDNVLWQATKARYECAEIEYCM</sequence>
<protein>
    <submittedName>
        <fullName evidence="1">Type VI secretion protein</fullName>
    </submittedName>
</protein>
<organism evidence="1 2">
    <name type="scientific">Dubosiella muris</name>
    <dbReference type="NCBI Taxonomy" id="3038133"/>
    <lineage>
        <taxon>Bacteria</taxon>
        <taxon>Bacillati</taxon>
        <taxon>Bacillota</taxon>
        <taxon>Erysipelotrichia</taxon>
        <taxon>Erysipelotrichales</taxon>
        <taxon>Erysipelotrichaceae</taxon>
        <taxon>Dubosiella</taxon>
    </lineage>
</organism>
<evidence type="ECO:0000313" key="1">
    <source>
        <dbReference type="EMBL" id="TGY64799.1"/>
    </source>
</evidence>
<reference evidence="1" key="1">
    <citation type="submission" date="2019-04" db="EMBL/GenBank/DDBJ databases">
        <title>Microbes associate with the intestines of laboratory mice.</title>
        <authorList>
            <person name="Navarre W."/>
            <person name="Wong E."/>
            <person name="Huang K."/>
            <person name="Tropini C."/>
            <person name="Ng K."/>
            <person name="Yu B."/>
        </authorList>
    </citation>
    <scope>NUCLEOTIDE SEQUENCE</scope>
    <source>
        <strain evidence="1">NM09_H32</strain>
    </source>
</reference>
<dbReference type="EMBL" id="SRYG01000034">
    <property type="protein sequence ID" value="TGY64799.1"/>
    <property type="molecule type" value="Genomic_DNA"/>
</dbReference>
<gene>
    <name evidence="1" type="ORF">E5336_11635</name>
</gene>
<dbReference type="Proteomes" id="UP000308836">
    <property type="component" value="Unassembled WGS sequence"/>
</dbReference>
<accession>A0AC61R4C9</accession>
<comment type="caution">
    <text evidence="1">The sequence shown here is derived from an EMBL/GenBank/DDBJ whole genome shotgun (WGS) entry which is preliminary data.</text>
</comment>